<dbReference type="EMBL" id="BAAFGK010000005">
    <property type="protein sequence ID" value="GAB0058544.1"/>
    <property type="molecule type" value="Genomic_DNA"/>
</dbReference>
<dbReference type="InterPro" id="IPR013520">
    <property type="entry name" value="Ribonucl_H"/>
</dbReference>
<evidence type="ECO:0000256" key="8">
    <source>
        <dbReference type="ARBA" id="ARBA00022722"/>
    </source>
</evidence>
<dbReference type="InterPro" id="IPR036397">
    <property type="entry name" value="RNaseH_sf"/>
</dbReference>
<evidence type="ECO:0000256" key="13">
    <source>
        <dbReference type="ARBA" id="ARBA00022932"/>
    </source>
</evidence>
<keyword evidence="8 16" id="KW-0540">Nuclease</keyword>
<protein>
    <recommendedName>
        <fullName evidence="4 16">DNA polymerase III subunit epsilon</fullName>
        <ecNumber evidence="3 16">2.7.7.7</ecNumber>
    </recommendedName>
</protein>
<comment type="cofactor">
    <cofactor evidence="2 16">
        <name>Mg(2+)</name>
        <dbReference type="ChEBI" id="CHEBI:18420"/>
    </cofactor>
</comment>
<dbReference type="NCBIfam" id="TIGR00573">
    <property type="entry name" value="dnaq"/>
    <property type="match status" value="1"/>
</dbReference>
<evidence type="ECO:0000259" key="17">
    <source>
        <dbReference type="SMART" id="SM00479"/>
    </source>
</evidence>
<dbReference type="SUPFAM" id="SSF53098">
    <property type="entry name" value="Ribonuclease H-like"/>
    <property type="match status" value="1"/>
</dbReference>
<keyword evidence="10 16" id="KW-0378">Hydrolase</keyword>
<evidence type="ECO:0000256" key="4">
    <source>
        <dbReference type="ARBA" id="ARBA00020352"/>
    </source>
</evidence>
<evidence type="ECO:0000256" key="1">
    <source>
        <dbReference type="ARBA" id="ARBA00001936"/>
    </source>
</evidence>
<dbReference type="InterPro" id="IPR012337">
    <property type="entry name" value="RNaseH-like_sf"/>
</dbReference>
<dbReference type="Gene3D" id="3.30.420.10">
    <property type="entry name" value="Ribonuclease H-like superfamily/Ribonuclease H"/>
    <property type="match status" value="1"/>
</dbReference>
<evidence type="ECO:0000256" key="14">
    <source>
        <dbReference type="ARBA" id="ARBA00023211"/>
    </source>
</evidence>
<comment type="catalytic activity">
    <reaction evidence="15 16">
        <text>DNA(n) + a 2'-deoxyribonucleoside 5'-triphosphate = DNA(n+1) + diphosphate</text>
        <dbReference type="Rhea" id="RHEA:22508"/>
        <dbReference type="Rhea" id="RHEA-COMP:17339"/>
        <dbReference type="Rhea" id="RHEA-COMP:17340"/>
        <dbReference type="ChEBI" id="CHEBI:33019"/>
        <dbReference type="ChEBI" id="CHEBI:61560"/>
        <dbReference type="ChEBI" id="CHEBI:173112"/>
        <dbReference type="EC" id="2.7.7.7"/>
    </reaction>
</comment>
<dbReference type="NCBIfam" id="TIGR01406">
    <property type="entry name" value="dnaQ_proteo"/>
    <property type="match status" value="1"/>
</dbReference>
<proteinExistence type="predicted"/>
<evidence type="ECO:0000256" key="9">
    <source>
        <dbReference type="ARBA" id="ARBA00022723"/>
    </source>
</evidence>
<evidence type="ECO:0000256" key="12">
    <source>
        <dbReference type="ARBA" id="ARBA00022842"/>
    </source>
</evidence>
<evidence type="ECO:0000256" key="3">
    <source>
        <dbReference type="ARBA" id="ARBA00012417"/>
    </source>
</evidence>
<dbReference type="InterPro" id="IPR006309">
    <property type="entry name" value="DnaQ_proteo"/>
</dbReference>
<dbReference type="SMART" id="SM00479">
    <property type="entry name" value="EXOIII"/>
    <property type="match status" value="1"/>
</dbReference>
<keyword evidence="14 16" id="KW-0464">Manganese</keyword>
<keyword evidence="6 16" id="KW-0548">Nucleotidyltransferase</keyword>
<keyword evidence="5 16" id="KW-0808">Transferase</keyword>
<evidence type="ECO:0000256" key="2">
    <source>
        <dbReference type="ARBA" id="ARBA00001946"/>
    </source>
</evidence>
<evidence type="ECO:0000256" key="16">
    <source>
        <dbReference type="RuleBase" id="RU364087"/>
    </source>
</evidence>
<dbReference type="Proteomes" id="UP001628193">
    <property type="component" value="Unassembled WGS sequence"/>
</dbReference>
<reference evidence="18 19" key="1">
    <citation type="submission" date="2024-09" db="EMBL/GenBank/DDBJ databases">
        <title>Draft genome sequence of Candidatus Magnetaquicoccaceae bacterium FCR-1.</title>
        <authorList>
            <person name="Shimoshige H."/>
            <person name="Shimamura S."/>
            <person name="Taoka A."/>
            <person name="Kobayashi H."/>
            <person name="Maekawa T."/>
        </authorList>
    </citation>
    <scope>NUCLEOTIDE SEQUENCE [LARGE SCALE GENOMIC DNA]</scope>
    <source>
        <strain evidence="18 19">FCR-1</strain>
    </source>
</reference>
<comment type="subunit">
    <text evidence="16">DNA polymerase III contains a core (composed of alpha, epsilon and theta chains) that associates with a tau subunit. This core dimerizes to form the POLIII' complex. PolIII' associates with the gamma complex (composed of gamma, delta, delta', psi and chi chains) and with the beta chain to form the complete DNA polymerase III complex.</text>
</comment>
<keyword evidence="12 16" id="KW-0460">Magnesium</keyword>
<dbReference type="RefSeq" id="WP_420906264.1">
    <property type="nucleotide sequence ID" value="NZ_BAAFGK010000005.1"/>
</dbReference>
<dbReference type="InterPro" id="IPR006054">
    <property type="entry name" value="DnaQ"/>
</dbReference>
<keyword evidence="13 16" id="KW-0239">DNA-directed DNA polymerase</keyword>
<gene>
    <name evidence="16 18" type="primary">dnaQ</name>
    <name evidence="18" type="ORF">SIID45300_02895</name>
</gene>
<dbReference type="Pfam" id="PF00929">
    <property type="entry name" value="RNase_T"/>
    <property type="match status" value="1"/>
</dbReference>
<dbReference type="PANTHER" id="PTHR30231">
    <property type="entry name" value="DNA POLYMERASE III SUBUNIT EPSILON"/>
    <property type="match status" value="1"/>
</dbReference>
<dbReference type="CDD" id="cd06131">
    <property type="entry name" value="DNA_pol_III_epsilon_Ecoli_like"/>
    <property type="match status" value="1"/>
</dbReference>
<evidence type="ECO:0000313" key="18">
    <source>
        <dbReference type="EMBL" id="GAB0058544.1"/>
    </source>
</evidence>
<evidence type="ECO:0000313" key="19">
    <source>
        <dbReference type="Proteomes" id="UP001628193"/>
    </source>
</evidence>
<comment type="cofactor">
    <cofactor evidence="1 16">
        <name>Mn(2+)</name>
        <dbReference type="ChEBI" id="CHEBI:29035"/>
    </cofactor>
</comment>
<evidence type="ECO:0000256" key="10">
    <source>
        <dbReference type="ARBA" id="ARBA00022801"/>
    </source>
</evidence>
<keyword evidence="11 16" id="KW-0269">Exonuclease</keyword>
<keyword evidence="9 16" id="KW-0479">Metal-binding</keyword>
<comment type="caution">
    <text evidence="18">The sequence shown here is derived from an EMBL/GenBank/DDBJ whole genome shotgun (WGS) entry which is preliminary data.</text>
</comment>
<dbReference type="GO" id="GO:0003887">
    <property type="term" value="F:DNA-directed DNA polymerase activity"/>
    <property type="evidence" value="ECO:0007669"/>
    <property type="project" value="UniProtKB-EC"/>
</dbReference>
<evidence type="ECO:0000256" key="11">
    <source>
        <dbReference type="ARBA" id="ARBA00022839"/>
    </source>
</evidence>
<evidence type="ECO:0000256" key="7">
    <source>
        <dbReference type="ARBA" id="ARBA00022705"/>
    </source>
</evidence>
<keyword evidence="7 16" id="KW-0235">DNA replication</keyword>
<dbReference type="NCBIfam" id="NF004316">
    <property type="entry name" value="PRK05711.1"/>
    <property type="match status" value="1"/>
</dbReference>
<sequence>MTRLIALDTETTGLSPNRGDRIVEIGCVELIHMRKGATRQWFINPERPIPAEATRIHGITDEKVANEPIFRKIAEDFLAFIGSDQLVIYNAGFDLGFLNAELARIKRPLLDGSRVIDALMLARKRFPGAKADLDSVCKRLKIDNAHRKLHGALLDAELLAEVYVALNGGAQFAMDLTGGVEEVVVKVATTEQAVTVDVVRPVRVWPIAREEEQAHAAFLEFMQKEHGACLWTN</sequence>
<name>A0ABQ0CCB8_9PROT</name>
<organism evidence="18 19">
    <name type="scientific">Candidatus Magnetaquiglobus chichijimensis</name>
    <dbReference type="NCBI Taxonomy" id="3141448"/>
    <lineage>
        <taxon>Bacteria</taxon>
        <taxon>Pseudomonadati</taxon>
        <taxon>Pseudomonadota</taxon>
        <taxon>Magnetococcia</taxon>
        <taxon>Magnetococcales</taxon>
        <taxon>Candidatus Magnetaquicoccaceae</taxon>
        <taxon>Candidatus Magnetaquiglobus</taxon>
    </lineage>
</organism>
<evidence type="ECO:0000256" key="5">
    <source>
        <dbReference type="ARBA" id="ARBA00022679"/>
    </source>
</evidence>
<feature type="domain" description="Exonuclease" evidence="17">
    <location>
        <begin position="3"/>
        <end position="172"/>
    </location>
</feature>
<evidence type="ECO:0000256" key="15">
    <source>
        <dbReference type="ARBA" id="ARBA00049244"/>
    </source>
</evidence>
<comment type="function">
    <text evidence="16">DNA polymerase III is a complex, multichain enzyme responsible for most of the replicative synthesis in bacteria. The epsilon subunit contain the editing function and is a proofreading 3'-5' exonuclease.</text>
</comment>
<dbReference type="PANTHER" id="PTHR30231:SF41">
    <property type="entry name" value="DNA POLYMERASE III SUBUNIT EPSILON"/>
    <property type="match status" value="1"/>
</dbReference>
<dbReference type="EC" id="2.7.7.7" evidence="3 16"/>
<accession>A0ABQ0CCB8</accession>
<evidence type="ECO:0000256" key="6">
    <source>
        <dbReference type="ARBA" id="ARBA00022695"/>
    </source>
</evidence>
<keyword evidence="19" id="KW-1185">Reference proteome</keyword>